<keyword evidence="3" id="KW-1185">Reference proteome</keyword>
<dbReference type="EMBL" id="JAXIVS010000009">
    <property type="protein sequence ID" value="MDY7229903.1"/>
    <property type="molecule type" value="Genomic_DNA"/>
</dbReference>
<evidence type="ECO:0000313" key="2">
    <source>
        <dbReference type="EMBL" id="MDY7229903.1"/>
    </source>
</evidence>
<dbReference type="InterPro" id="IPR025382">
    <property type="entry name" value="Cap4-like_endonuclease_dom"/>
</dbReference>
<evidence type="ECO:0000259" key="1">
    <source>
        <dbReference type="Pfam" id="PF14130"/>
    </source>
</evidence>
<gene>
    <name evidence="2" type="ORF">SYV04_26150</name>
</gene>
<name>A0ABU5HAQ1_9BACT</name>
<accession>A0ABU5HAQ1</accession>
<organism evidence="2 3">
    <name type="scientific">Hyalangium rubrum</name>
    <dbReference type="NCBI Taxonomy" id="3103134"/>
    <lineage>
        <taxon>Bacteria</taxon>
        <taxon>Pseudomonadati</taxon>
        <taxon>Myxococcota</taxon>
        <taxon>Myxococcia</taxon>
        <taxon>Myxococcales</taxon>
        <taxon>Cystobacterineae</taxon>
        <taxon>Archangiaceae</taxon>
        <taxon>Hyalangium</taxon>
    </lineage>
</organism>
<proteinExistence type="predicted"/>
<dbReference type="Proteomes" id="UP001291309">
    <property type="component" value="Unassembled WGS sequence"/>
</dbReference>
<feature type="domain" description="CD-NTase associated protein 4-like DNA endonuclease" evidence="1">
    <location>
        <begin position="18"/>
        <end position="230"/>
    </location>
</feature>
<comment type="caution">
    <text evidence="2">The sequence shown here is derived from an EMBL/GenBank/DDBJ whole genome shotgun (WGS) entry which is preliminary data.</text>
</comment>
<evidence type="ECO:0000313" key="3">
    <source>
        <dbReference type="Proteomes" id="UP001291309"/>
    </source>
</evidence>
<dbReference type="Pfam" id="PF14130">
    <property type="entry name" value="Cap4_nuclease"/>
    <property type="match status" value="1"/>
</dbReference>
<dbReference type="RefSeq" id="WP_321548623.1">
    <property type="nucleotide sequence ID" value="NZ_JAXIVS010000009.1"/>
</dbReference>
<reference evidence="2 3" key="1">
    <citation type="submission" date="2023-12" db="EMBL/GenBank/DDBJ databases">
        <title>the genome sequence of Hyalangium sp. s54d21.</title>
        <authorList>
            <person name="Zhang X."/>
        </authorList>
    </citation>
    <scope>NUCLEOTIDE SEQUENCE [LARGE SCALE GENOMIC DNA]</scope>
    <source>
        <strain evidence="3">s54d21</strain>
    </source>
</reference>
<sequence>MPPAPKPPSIHELTPLESGGTTARSGFAYQDHVAVSFCIEMLADRLIESVWCEVHDDLTIIWNEKGVQEVEFVQVKAERRDALWSTAVLCRRSKKDKAEVPGSSILERSMAQARCQEPHRFRLITAADIHTQLRVLTHARGAPQRHRDHPEVREILKRITEVLQDLHVDGPGGLLFWLESVLWEVRGPEDAVRNSATVRLTGYLHDFFDMSAPDHVREVYDFLLRAVDRAASARVPPPFDAKKLRSQHLLSELKAKIAALKQPYTAAGGNPLRRALTQMGMAEVEIEHVLQEHADHQAAIRRQEYLSIQGAQDAFNEIEALLHRLRLEYEPGPNESPKARYLRCLKALEELHASLPAGTRPPLTYFRGTMYELVKRGLHTFEWEA</sequence>
<protein>
    <submittedName>
        <fullName evidence="2">DsDNA nuclease domain-containing protein</fullName>
    </submittedName>
</protein>